<feature type="region of interest" description="Disordered" evidence="1">
    <location>
        <begin position="119"/>
        <end position="147"/>
    </location>
</feature>
<protein>
    <recommendedName>
        <fullName evidence="5">Secreted protein</fullName>
    </recommendedName>
</protein>
<feature type="compositionally biased region" description="Low complexity" evidence="1">
    <location>
        <begin position="71"/>
        <end position="93"/>
    </location>
</feature>
<keyword evidence="2" id="KW-0732">Signal</keyword>
<evidence type="ECO:0000256" key="2">
    <source>
        <dbReference type="SAM" id="SignalP"/>
    </source>
</evidence>
<organism evidence="3 4">
    <name type="scientific">Ditylenchus destructor</name>
    <dbReference type="NCBI Taxonomy" id="166010"/>
    <lineage>
        <taxon>Eukaryota</taxon>
        <taxon>Metazoa</taxon>
        <taxon>Ecdysozoa</taxon>
        <taxon>Nematoda</taxon>
        <taxon>Chromadorea</taxon>
        <taxon>Rhabditida</taxon>
        <taxon>Tylenchina</taxon>
        <taxon>Tylenchomorpha</taxon>
        <taxon>Sphaerularioidea</taxon>
        <taxon>Anguinidae</taxon>
        <taxon>Anguininae</taxon>
        <taxon>Ditylenchus</taxon>
    </lineage>
</organism>
<keyword evidence="4" id="KW-1185">Reference proteome</keyword>
<name>A0AAD4NBC1_9BILA</name>
<gene>
    <name evidence="3" type="ORF">DdX_06708</name>
</gene>
<feature type="compositionally biased region" description="Low complexity" evidence="1">
    <location>
        <begin position="138"/>
        <end position="147"/>
    </location>
</feature>
<dbReference type="Proteomes" id="UP001201812">
    <property type="component" value="Unassembled WGS sequence"/>
</dbReference>
<evidence type="ECO:0008006" key="5">
    <source>
        <dbReference type="Google" id="ProtNLM"/>
    </source>
</evidence>
<dbReference type="EMBL" id="JAKKPZ010000008">
    <property type="protein sequence ID" value="KAI1718288.1"/>
    <property type="molecule type" value="Genomic_DNA"/>
</dbReference>
<feature type="region of interest" description="Disordered" evidence="1">
    <location>
        <begin position="71"/>
        <end position="101"/>
    </location>
</feature>
<feature type="chain" id="PRO_5042144475" description="Secreted protein" evidence="2">
    <location>
        <begin position="24"/>
        <end position="171"/>
    </location>
</feature>
<evidence type="ECO:0000313" key="3">
    <source>
        <dbReference type="EMBL" id="KAI1718288.1"/>
    </source>
</evidence>
<reference evidence="3" key="1">
    <citation type="submission" date="2022-01" db="EMBL/GenBank/DDBJ databases">
        <title>Genome Sequence Resource for Two Populations of Ditylenchus destructor, the Migratory Endoparasitic Phytonematode.</title>
        <authorList>
            <person name="Zhang H."/>
            <person name="Lin R."/>
            <person name="Xie B."/>
        </authorList>
    </citation>
    <scope>NUCLEOTIDE SEQUENCE</scope>
    <source>
        <strain evidence="3">BazhouSP</strain>
    </source>
</reference>
<proteinExistence type="predicted"/>
<sequence length="171" mass="19113">MNLYLSHSLFAQLFMLIVSYADAAPFAVSGLCLMCPYFHIAASAVSSKNLRYSISNSAKETVPTPLISVSQKLPKSQSVPKSVSASKSVRSTVPQHHGHRHRKGILTFEVNKMLHMESTTDLPKAQETEKSADDIRSTVETTTTTTEKPNRRAYDHNCFFTPMNCQMYLRV</sequence>
<comment type="caution">
    <text evidence="3">The sequence shown here is derived from an EMBL/GenBank/DDBJ whole genome shotgun (WGS) entry which is preliminary data.</text>
</comment>
<evidence type="ECO:0000256" key="1">
    <source>
        <dbReference type="SAM" id="MobiDB-lite"/>
    </source>
</evidence>
<evidence type="ECO:0000313" key="4">
    <source>
        <dbReference type="Proteomes" id="UP001201812"/>
    </source>
</evidence>
<feature type="compositionally biased region" description="Basic and acidic residues" evidence="1">
    <location>
        <begin position="124"/>
        <end position="137"/>
    </location>
</feature>
<accession>A0AAD4NBC1</accession>
<feature type="signal peptide" evidence="2">
    <location>
        <begin position="1"/>
        <end position="23"/>
    </location>
</feature>
<dbReference type="AlphaFoldDB" id="A0AAD4NBC1"/>